<dbReference type="Gene3D" id="1.25.40.440">
    <property type="entry name" value="Nucleoporin, helical domain, central subdomain"/>
    <property type="match status" value="1"/>
</dbReference>
<dbReference type="InterPro" id="IPR042533">
    <property type="entry name" value="Nucleoporin_Nup155_C_1"/>
</dbReference>
<dbReference type="GO" id="GO:0036228">
    <property type="term" value="P:protein localization to nuclear inner membrane"/>
    <property type="evidence" value="ECO:0007669"/>
    <property type="project" value="TreeGrafter"/>
</dbReference>
<keyword evidence="3" id="KW-0539">Nucleus</keyword>
<comment type="caution">
    <text evidence="6">The sequence shown here is derived from an EMBL/GenBank/DDBJ whole genome shotgun (WGS) entry which is preliminary data.</text>
</comment>
<dbReference type="GO" id="GO:0006405">
    <property type="term" value="P:RNA export from nucleus"/>
    <property type="evidence" value="ECO:0007669"/>
    <property type="project" value="TreeGrafter"/>
</dbReference>
<protein>
    <recommendedName>
        <fullName evidence="5">Nucleoporin Nup133/Nup155-like C-terminal domain-containing protein</fullName>
    </recommendedName>
</protein>
<keyword evidence="7" id="KW-1185">Reference proteome</keyword>
<evidence type="ECO:0000256" key="4">
    <source>
        <dbReference type="SAM" id="MobiDB-lite"/>
    </source>
</evidence>
<evidence type="ECO:0000256" key="3">
    <source>
        <dbReference type="ARBA" id="ARBA00023242"/>
    </source>
</evidence>
<dbReference type="GO" id="GO:0000972">
    <property type="term" value="P:transcription-dependent tethering of RNA polymerase II gene DNA at nuclear periphery"/>
    <property type="evidence" value="ECO:0007669"/>
    <property type="project" value="TreeGrafter"/>
</dbReference>
<dbReference type="InterPro" id="IPR007187">
    <property type="entry name" value="Nucleoporin_Nup133/Nup155_C"/>
</dbReference>
<evidence type="ECO:0000313" key="7">
    <source>
        <dbReference type="Proteomes" id="UP000232323"/>
    </source>
</evidence>
<dbReference type="GO" id="GO:0006606">
    <property type="term" value="P:protein import into nucleus"/>
    <property type="evidence" value="ECO:0007669"/>
    <property type="project" value="TreeGrafter"/>
</dbReference>
<dbReference type="PANTHER" id="PTHR10350">
    <property type="entry name" value="NUCLEAR PORE COMPLEX PROTEIN NUP155"/>
    <property type="match status" value="1"/>
</dbReference>
<keyword evidence="2" id="KW-0813">Transport</keyword>
<proteinExistence type="predicted"/>
<dbReference type="GO" id="GO:0017056">
    <property type="term" value="F:structural constituent of nuclear pore"/>
    <property type="evidence" value="ECO:0007669"/>
    <property type="project" value="InterPro"/>
</dbReference>
<dbReference type="GO" id="GO:0044611">
    <property type="term" value="C:nuclear pore inner ring"/>
    <property type="evidence" value="ECO:0007669"/>
    <property type="project" value="TreeGrafter"/>
</dbReference>
<evidence type="ECO:0000259" key="5">
    <source>
        <dbReference type="Pfam" id="PF03177"/>
    </source>
</evidence>
<accession>A0A250XLD2</accession>
<dbReference type="Proteomes" id="UP000232323">
    <property type="component" value="Unassembled WGS sequence"/>
</dbReference>
<name>A0A250XLD2_9CHLO</name>
<dbReference type="AlphaFoldDB" id="A0A250XLD2"/>
<gene>
    <name evidence="6" type="ORF">CEUSTIGMA_g11309.t1</name>
</gene>
<evidence type="ECO:0000256" key="2">
    <source>
        <dbReference type="ARBA" id="ARBA00022448"/>
    </source>
</evidence>
<dbReference type="Gene3D" id="1.25.40.450">
    <property type="entry name" value="Nucleoporin, helical domain, N-terminal subdomain"/>
    <property type="match status" value="1"/>
</dbReference>
<evidence type="ECO:0000313" key="6">
    <source>
        <dbReference type="EMBL" id="GAX83884.1"/>
    </source>
</evidence>
<dbReference type="Gene3D" id="1.20.120.1880">
    <property type="entry name" value="Nucleoporin, helical C-terminal domain"/>
    <property type="match status" value="1"/>
</dbReference>
<dbReference type="InterPro" id="IPR004870">
    <property type="entry name" value="Nucleoporin_Nup155"/>
</dbReference>
<dbReference type="InterPro" id="IPR042538">
    <property type="entry name" value="Nucleoporin_Nup155_C_3"/>
</dbReference>
<dbReference type="PANTHER" id="PTHR10350:SF6">
    <property type="entry name" value="NUCLEAR PORE COMPLEX PROTEIN NUP155"/>
    <property type="match status" value="1"/>
</dbReference>
<dbReference type="InterPro" id="IPR042537">
    <property type="entry name" value="Nucleoporin_Nup155_C_2"/>
</dbReference>
<sequence>PVWDQRVAAPRGKGGLLHCKFSDRSMEAVCERLQGLAAFLKTYLDRRHLRGYSRFASGGAAMLPRSAGAGGDGTAFLALPGGGGMGGPGGYFLSGSGLGGGEVDAGQQAAKRQRLTHAAMLEDERTARIRSLAIRTSEALGLLRLLNANNLGRLATRLDEPARKYLSELTLRDLVVDTAGEASATQLISALVTDQLEASSGGVGAGLGAAAAGVEAAASALQRACPSYFKEADRTFYQASAKLKQAEAISGAAEREAVTKEAVAQLCQVALSCNLEYVTSQLAYLRCYEGLGELILKAATASDPQDISSRPELGADCNTARSRRSACYQHVINTLTTLIQGSPPPPSGGGGTSSMSAIGGGEGGKGPAGTVGITAGAGPGGSCGPKPLTASERGTYRGSLMKVLTKSSDVYFHHVLYGCLIDMGQTSLLLSLDSPHLEAYLVQEAWGAAGATALSGGPSPLVGPLGKRQVQAADLLSKMCVGKNRFREACSVMLALAARRGGPGEQSVSLEERLRCLEGAVLQAKSFGDASLVDYLESELRRLNIQKAVHDRLKELKAKPKSVVSTLTTAAAASTPGGGNGADTSWNEEMERLLNNLEVGLKDVSELYNDYAQPLKMWDVCLRLVDFTGSNVEPSLVRQLWDHLLIQTWSQSGVEGAVILRLQKLVECVVVLGSSFYPNEVTFPTSFLTFRLEQAAAGLWPPGPSGSTEAAAINSVESAAAGPLIVKAVQRSCGGSLPSVQRTYDQLLARRANGVSDAALSNVVLRTQLLRSLLEYCRLVEDELSSTLINPGYAANASASSSMLIIAATTPSMTALFGSSSAQRDAGNLADASERYSMEARRLGTAECDQLALQFDALRRRLNERLTVA</sequence>
<feature type="compositionally biased region" description="Gly residues" evidence="4">
    <location>
        <begin position="348"/>
        <end position="383"/>
    </location>
</feature>
<dbReference type="Gene3D" id="1.20.58.1780">
    <property type="match status" value="1"/>
</dbReference>
<dbReference type="Pfam" id="PF03177">
    <property type="entry name" value="Nucleoporin_C"/>
    <property type="match status" value="1"/>
</dbReference>
<feature type="domain" description="Nucleoporin Nup133/Nup155-like C-terminal" evidence="5">
    <location>
        <begin position="115"/>
        <end position="697"/>
    </location>
</feature>
<reference evidence="6 7" key="1">
    <citation type="submission" date="2017-08" db="EMBL/GenBank/DDBJ databases">
        <title>Acidophilic green algal genome provides insights into adaptation to an acidic environment.</title>
        <authorList>
            <person name="Hirooka S."/>
            <person name="Hirose Y."/>
            <person name="Kanesaki Y."/>
            <person name="Higuchi S."/>
            <person name="Fujiwara T."/>
            <person name="Onuma R."/>
            <person name="Era A."/>
            <person name="Ohbayashi R."/>
            <person name="Uzuka A."/>
            <person name="Nozaki H."/>
            <person name="Yoshikawa H."/>
            <person name="Miyagishima S.Y."/>
        </authorList>
    </citation>
    <scope>NUCLEOTIDE SEQUENCE [LARGE SCALE GENOMIC DNA]</scope>
    <source>
        <strain evidence="6 7">NIES-2499</strain>
    </source>
</reference>
<evidence type="ECO:0000256" key="1">
    <source>
        <dbReference type="ARBA" id="ARBA00004123"/>
    </source>
</evidence>
<dbReference type="OrthoDB" id="338970at2759"/>
<comment type="subcellular location">
    <subcellularLocation>
        <location evidence="1">Nucleus</location>
    </subcellularLocation>
</comment>
<organism evidence="6 7">
    <name type="scientific">Chlamydomonas eustigma</name>
    <dbReference type="NCBI Taxonomy" id="1157962"/>
    <lineage>
        <taxon>Eukaryota</taxon>
        <taxon>Viridiplantae</taxon>
        <taxon>Chlorophyta</taxon>
        <taxon>core chlorophytes</taxon>
        <taxon>Chlorophyceae</taxon>
        <taxon>CS clade</taxon>
        <taxon>Chlamydomonadales</taxon>
        <taxon>Chlamydomonadaceae</taxon>
        <taxon>Chlamydomonas</taxon>
    </lineage>
</organism>
<dbReference type="EMBL" id="BEGY01000109">
    <property type="protein sequence ID" value="GAX83884.1"/>
    <property type="molecule type" value="Genomic_DNA"/>
</dbReference>
<feature type="non-terminal residue" evidence="6">
    <location>
        <position position="1"/>
    </location>
</feature>
<feature type="region of interest" description="Disordered" evidence="4">
    <location>
        <begin position="338"/>
        <end position="384"/>
    </location>
</feature>
<dbReference type="STRING" id="1157962.A0A250XLD2"/>